<dbReference type="PROSITE" id="PS50102">
    <property type="entry name" value="RRM"/>
    <property type="match status" value="1"/>
</dbReference>
<dbReference type="EMBL" id="JANAVB010032220">
    <property type="protein sequence ID" value="KAJ6810625.1"/>
    <property type="molecule type" value="Genomic_DNA"/>
</dbReference>
<keyword evidence="5" id="KW-1185">Reference proteome</keyword>
<name>A0AAX6F3R8_IRIPA</name>
<dbReference type="InterPro" id="IPR012677">
    <property type="entry name" value="Nucleotide-bd_a/b_plait_sf"/>
</dbReference>
<dbReference type="InterPro" id="IPR000504">
    <property type="entry name" value="RRM_dom"/>
</dbReference>
<dbReference type="Proteomes" id="UP001140949">
    <property type="component" value="Unassembled WGS sequence"/>
</dbReference>
<keyword evidence="1 2" id="KW-0694">RNA-binding</keyword>
<protein>
    <submittedName>
        <fullName evidence="4">Glycine-rich RNA-binding protein</fullName>
    </submittedName>
</protein>
<reference evidence="4" key="2">
    <citation type="submission" date="2023-04" db="EMBL/GenBank/DDBJ databases">
        <authorList>
            <person name="Bruccoleri R.E."/>
            <person name="Oakeley E.J."/>
            <person name="Faust A.-M."/>
            <person name="Dessus-Babus S."/>
            <person name="Altorfer M."/>
            <person name="Burckhardt D."/>
            <person name="Oertli M."/>
            <person name="Naumann U."/>
            <person name="Petersen F."/>
            <person name="Wong J."/>
        </authorList>
    </citation>
    <scope>NUCLEOTIDE SEQUENCE</scope>
    <source>
        <strain evidence="4">GSM-AAB239-AS_SAM_17_03QT</strain>
        <tissue evidence="4">Leaf</tissue>
    </source>
</reference>
<dbReference type="AlphaFoldDB" id="A0AAX6F3R8"/>
<evidence type="ECO:0000313" key="5">
    <source>
        <dbReference type="Proteomes" id="UP001140949"/>
    </source>
</evidence>
<proteinExistence type="predicted"/>
<dbReference type="FunFam" id="3.30.70.330:FF:000631">
    <property type="entry name" value="Glycine-rich RNA-binding protein 3, mitochondrial"/>
    <property type="match status" value="1"/>
</dbReference>
<sequence>MAFANKIGGLLKKATTINSSLFQSIRCMSSSKLFIGGLSYGTDDQSLKEAFTNYGEVIEARVIMDRETGRSRGFGFVTFTSSEEASTAITGMDGKDLHGRMVRVNYATDRNRGFGGGGGYGGGGGGYGGGGGGYGGWRRQLWWRWIWRWQLWWWWRWKLWWWRRWQLWWWKLWR</sequence>
<feature type="domain" description="RRM" evidence="3">
    <location>
        <begin position="31"/>
        <end position="109"/>
    </location>
</feature>
<dbReference type="Pfam" id="PF00076">
    <property type="entry name" value="RRM_1"/>
    <property type="match status" value="1"/>
</dbReference>
<reference evidence="4" key="1">
    <citation type="journal article" date="2023" name="GigaByte">
        <title>Genome assembly of the bearded iris, Iris pallida Lam.</title>
        <authorList>
            <person name="Bruccoleri R.E."/>
            <person name="Oakeley E.J."/>
            <person name="Faust A.M.E."/>
            <person name="Altorfer M."/>
            <person name="Dessus-Babus S."/>
            <person name="Burckhardt D."/>
            <person name="Oertli M."/>
            <person name="Naumann U."/>
            <person name="Petersen F."/>
            <person name="Wong J."/>
        </authorList>
    </citation>
    <scope>NUCLEOTIDE SEQUENCE</scope>
    <source>
        <strain evidence="4">GSM-AAB239-AS_SAM_17_03QT</strain>
    </source>
</reference>
<evidence type="ECO:0000313" key="4">
    <source>
        <dbReference type="EMBL" id="KAJ6810625.1"/>
    </source>
</evidence>
<dbReference type="InterPro" id="IPR052462">
    <property type="entry name" value="SLIRP/GR-RBP-like"/>
</dbReference>
<dbReference type="SUPFAM" id="SSF54928">
    <property type="entry name" value="RNA-binding domain, RBD"/>
    <property type="match status" value="1"/>
</dbReference>
<dbReference type="CDD" id="cd21608">
    <property type="entry name" value="RRM2_NsCP33_like"/>
    <property type="match status" value="1"/>
</dbReference>
<dbReference type="GO" id="GO:0003723">
    <property type="term" value="F:RNA binding"/>
    <property type="evidence" value="ECO:0007669"/>
    <property type="project" value="UniProtKB-UniRule"/>
</dbReference>
<dbReference type="PANTHER" id="PTHR48027">
    <property type="entry name" value="HETEROGENEOUS NUCLEAR RIBONUCLEOPROTEIN 87F-RELATED"/>
    <property type="match status" value="1"/>
</dbReference>
<evidence type="ECO:0000256" key="1">
    <source>
        <dbReference type="ARBA" id="ARBA00022884"/>
    </source>
</evidence>
<evidence type="ECO:0000256" key="2">
    <source>
        <dbReference type="PROSITE-ProRule" id="PRU00176"/>
    </source>
</evidence>
<dbReference type="Gene3D" id="3.30.70.330">
    <property type="match status" value="1"/>
</dbReference>
<accession>A0AAX6F3R8</accession>
<dbReference type="InterPro" id="IPR035979">
    <property type="entry name" value="RBD_domain_sf"/>
</dbReference>
<organism evidence="4 5">
    <name type="scientific">Iris pallida</name>
    <name type="common">Sweet iris</name>
    <dbReference type="NCBI Taxonomy" id="29817"/>
    <lineage>
        <taxon>Eukaryota</taxon>
        <taxon>Viridiplantae</taxon>
        <taxon>Streptophyta</taxon>
        <taxon>Embryophyta</taxon>
        <taxon>Tracheophyta</taxon>
        <taxon>Spermatophyta</taxon>
        <taxon>Magnoliopsida</taxon>
        <taxon>Liliopsida</taxon>
        <taxon>Asparagales</taxon>
        <taxon>Iridaceae</taxon>
        <taxon>Iridoideae</taxon>
        <taxon>Irideae</taxon>
        <taxon>Iris</taxon>
    </lineage>
</organism>
<dbReference type="InterPro" id="IPR048289">
    <property type="entry name" value="RRM2_NsCP33-like"/>
</dbReference>
<dbReference type="SMART" id="SM00360">
    <property type="entry name" value="RRM"/>
    <property type="match status" value="1"/>
</dbReference>
<evidence type="ECO:0000259" key="3">
    <source>
        <dbReference type="PROSITE" id="PS50102"/>
    </source>
</evidence>
<comment type="caution">
    <text evidence="4">The sequence shown here is derived from an EMBL/GenBank/DDBJ whole genome shotgun (WGS) entry which is preliminary data.</text>
</comment>
<gene>
    <name evidence="4" type="ORF">M6B38_103850</name>
</gene>